<proteinExistence type="inferred from homology"/>
<dbReference type="GO" id="GO:0004185">
    <property type="term" value="F:serine-type carboxypeptidase activity"/>
    <property type="evidence" value="ECO:0007669"/>
    <property type="project" value="UniProtKB-UniRule"/>
</dbReference>
<evidence type="ECO:0000256" key="5">
    <source>
        <dbReference type="ARBA" id="ARBA00023180"/>
    </source>
</evidence>
<gene>
    <name evidence="7" type="ORF">FIBRA_08854</name>
</gene>
<feature type="signal peptide" evidence="6">
    <location>
        <begin position="1"/>
        <end position="23"/>
    </location>
</feature>
<keyword evidence="4 6" id="KW-0378">Hydrolase</keyword>
<keyword evidence="3 6" id="KW-0645">Protease</keyword>
<reference evidence="7 8" key="1">
    <citation type="journal article" date="2012" name="Appl. Environ. Microbiol.">
        <title>Short-read sequencing for genomic analysis of the brown rot fungus Fibroporia radiculosa.</title>
        <authorList>
            <person name="Tang J.D."/>
            <person name="Perkins A.D."/>
            <person name="Sonstegard T.S."/>
            <person name="Schroeder S.G."/>
            <person name="Burgess S.C."/>
            <person name="Diehl S.V."/>
        </authorList>
    </citation>
    <scope>NUCLEOTIDE SEQUENCE [LARGE SCALE GENOMIC DNA]</scope>
    <source>
        <strain evidence="7 8">TFFH 294</strain>
    </source>
</reference>
<evidence type="ECO:0000256" key="3">
    <source>
        <dbReference type="ARBA" id="ARBA00022670"/>
    </source>
</evidence>
<dbReference type="OrthoDB" id="443318at2759"/>
<keyword evidence="2 6" id="KW-0121">Carboxypeptidase</keyword>
<keyword evidence="5" id="KW-0325">Glycoprotein</keyword>
<dbReference type="PANTHER" id="PTHR11802">
    <property type="entry name" value="SERINE PROTEASE FAMILY S10 SERINE CARBOXYPEPTIDASE"/>
    <property type="match status" value="1"/>
</dbReference>
<dbReference type="SUPFAM" id="SSF53474">
    <property type="entry name" value="alpha/beta-Hydrolases"/>
    <property type="match status" value="1"/>
</dbReference>
<keyword evidence="8" id="KW-1185">Reference proteome</keyword>
<dbReference type="Gene3D" id="3.40.50.1820">
    <property type="entry name" value="alpha/beta hydrolase"/>
    <property type="match status" value="1"/>
</dbReference>
<evidence type="ECO:0000256" key="1">
    <source>
        <dbReference type="ARBA" id="ARBA00009431"/>
    </source>
</evidence>
<protein>
    <recommendedName>
        <fullName evidence="6">Carboxypeptidase</fullName>
        <ecNumber evidence="6">3.4.16.-</ecNumber>
    </recommendedName>
</protein>
<dbReference type="EMBL" id="HE797400">
    <property type="protein sequence ID" value="CCM06576.1"/>
    <property type="molecule type" value="Genomic_DNA"/>
</dbReference>
<dbReference type="InterPro" id="IPR018202">
    <property type="entry name" value="Ser_caboxypep_ser_AS"/>
</dbReference>
<dbReference type="EC" id="3.4.16.-" evidence="6"/>
<dbReference type="PANTHER" id="PTHR11802:SF479">
    <property type="entry name" value="CARBOXYPEPTIDASE"/>
    <property type="match status" value="1"/>
</dbReference>
<dbReference type="GO" id="GO:0006508">
    <property type="term" value="P:proteolysis"/>
    <property type="evidence" value="ECO:0007669"/>
    <property type="project" value="UniProtKB-KW"/>
</dbReference>
<dbReference type="STRING" id="599839.J4ICK6"/>
<keyword evidence="6" id="KW-0732">Signal</keyword>
<dbReference type="GeneID" id="24101476"/>
<name>J4ICK6_9APHY</name>
<sequence length="551" mass="62004">MFLPLRRVLLTLVFALSTTSSVALQKQASKTLRHRSYANQLDAQVPLAFNRGPSDVDTVKDTMFENPLASGKRPTHASFALGFMEEYAAEFYVNGSKIPLVDWDVGSSWAGLLPISAHPNETRKARQDFLKVDPPTHMDDVARLFSSSSGTSLLDPREVRMTSYYGLMEGLVAPLRKDSCKRTVWMPGQARATPNEYSWTNLSGVLWVDQPIGTGYSVGTPNITNENQLAEQLVGFFQQFLEVFSELKGKNLYISGESYAGMYVPYTAHHIYENPGALDLSLKGFWISDPLVTHRYLQDSVPAVKYMHQYENVFSLNQSFVELLDSVDDSCGYTRYLETYITYPPKPAPFPLPQDTEECINLWESIYNATMIMNSGFNVYQILNTWPRLWDVLGAPTQVMETQVSPLYFDRDDVKRTVHVPADTNWTVCSDAPVFVNDTDTSVPPFLSIMPDLIEKSERVVVVHGLLDYVLMPEGVRLAIQNMTWNGVQGFQTPIEDDTLVVPGVGAVGRMHSERGLTYYEVAFSGHMVPQNSPWAAMHIMQYLMGFRDTP</sequence>
<comment type="similarity">
    <text evidence="1 6">Belongs to the peptidase S10 family.</text>
</comment>
<evidence type="ECO:0000313" key="7">
    <source>
        <dbReference type="EMBL" id="CCM06576.1"/>
    </source>
</evidence>
<dbReference type="PRINTS" id="PR00724">
    <property type="entry name" value="CRBOXYPTASEC"/>
</dbReference>
<evidence type="ECO:0000313" key="8">
    <source>
        <dbReference type="Proteomes" id="UP000006352"/>
    </source>
</evidence>
<dbReference type="Proteomes" id="UP000006352">
    <property type="component" value="Unassembled WGS sequence"/>
</dbReference>
<evidence type="ECO:0000256" key="4">
    <source>
        <dbReference type="ARBA" id="ARBA00022801"/>
    </source>
</evidence>
<feature type="chain" id="PRO_5006526590" description="Carboxypeptidase" evidence="6">
    <location>
        <begin position="24"/>
        <end position="551"/>
    </location>
</feature>
<dbReference type="Pfam" id="PF00450">
    <property type="entry name" value="Peptidase_S10"/>
    <property type="match status" value="1"/>
</dbReference>
<dbReference type="AlphaFoldDB" id="J4ICK6"/>
<organism evidence="7 8">
    <name type="scientific">Fibroporia radiculosa</name>
    <dbReference type="NCBI Taxonomy" id="599839"/>
    <lineage>
        <taxon>Eukaryota</taxon>
        <taxon>Fungi</taxon>
        <taxon>Dikarya</taxon>
        <taxon>Basidiomycota</taxon>
        <taxon>Agaricomycotina</taxon>
        <taxon>Agaricomycetes</taxon>
        <taxon>Polyporales</taxon>
        <taxon>Fibroporiaceae</taxon>
        <taxon>Fibroporia</taxon>
    </lineage>
</organism>
<dbReference type="InterPro" id="IPR001563">
    <property type="entry name" value="Peptidase_S10"/>
</dbReference>
<dbReference type="InParanoid" id="J4ICK6"/>
<dbReference type="HOGENOM" id="CLU_008523_12_3_1"/>
<dbReference type="InterPro" id="IPR029058">
    <property type="entry name" value="AB_hydrolase_fold"/>
</dbReference>
<accession>J4ICK6</accession>
<dbReference type="PROSITE" id="PS00131">
    <property type="entry name" value="CARBOXYPEPT_SER_SER"/>
    <property type="match status" value="1"/>
</dbReference>
<evidence type="ECO:0000256" key="6">
    <source>
        <dbReference type="RuleBase" id="RU361156"/>
    </source>
</evidence>
<evidence type="ECO:0000256" key="2">
    <source>
        <dbReference type="ARBA" id="ARBA00022645"/>
    </source>
</evidence>
<dbReference type="RefSeq" id="XP_012185859.1">
    <property type="nucleotide sequence ID" value="XM_012330469.1"/>
</dbReference>